<dbReference type="InterPro" id="IPR024079">
    <property type="entry name" value="MetalloPept_cat_dom_sf"/>
</dbReference>
<dbReference type="GO" id="GO:0008270">
    <property type="term" value="F:zinc ion binding"/>
    <property type="evidence" value="ECO:0007669"/>
    <property type="project" value="InterPro"/>
</dbReference>
<dbReference type="SUPFAM" id="SSF55486">
    <property type="entry name" value="Metalloproteases ('zincins'), catalytic domain"/>
    <property type="match status" value="1"/>
</dbReference>
<name>A0A8J7B7R2_9CYAN</name>
<dbReference type="SMART" id="SM00235">
    <property type="entry name" value="ZnMc"/>
    <property type="match status" value="1"/>
</dbReference>
<evidence type="ECO:0000313" key="2">
    <source>
        <dbReference type="EMBL" id="MBE9114565.1"/>
    </source>
</evidence>
<sequence length="285" mass="32753">MRLNSIVNRFVSKLSIPHPVPPSPRHRVNPRTKFKYLITGKWRLIAIAVCLFLILLGKGQATPLPPLQTHPLPPQLAQWEDPSNSGDYFDRVQPTSVGYLVWSEFPIKVYIERPTDSHLQSDRRFQAWVNAVQTAVEEWNVYLPLTLVEQPEQADILWERVRPPLRATLNRETRQFEIPTARNAEANYKVYRRPGTPPHLAHRFTIQLSPSQTDEDTLATARHELGHALGIWGHSPLKTDALYPTQVRYPPPISPRDINTLKKIYQQPTRLGWSIETASKESPHL</sequence>
<dbReference type="CDD" id="cd04279">
    <property type="entry name" value="ZnMc_MMP_like_1"/>
    <property type="match status" value="1"/>
</dbReference>
<evidence type="ECO:0000259" key="1">
    <source>
        <dbReference type="SMART" id="SM00235"/>
    </source>
</evidence>
<dbReference type="AlphaFoldDB" id="A0A8J7B7R2"/>
<evidence type="ECO:0000313" key="3">
    <source>
        <dbReference type="Proteomes" id="UP000654482"/>
    </source>
</evidence>
<dbReference type="GO" id="GO:0006508">
    <property type="term" value="P:proteolysis"/>
    <property type="evidence" value="ECO:0007669"/>
    <property type="project" value="InterPro"/>
</dbReference>
<comment type="caution">
    <text evidence="2">The sequence shown here is derived from an EMBL/GenBank/DDBJ whole genome shotgun (WGS) entry which is preliminary data.</text>
</comment>
<dbReference type="InterPro" id="IPR006026">
    <property type="entry name" value="Peptidase_Metallo"/>
</dbReference>
<keyword evidence="3" id="KW-1185">Reference proteome</keyword>
<dbReference type="GO" id="GO:0008237">
    <property type="term" value="F:metallopeptidase activity"/>
    <property type="evidence" value="ECO:0007669"/>
    <property type="project" value="InterPro"/>
</dbReference>
<gene>
    <name evidence="2" type="ORF">IQ249_01525</name>
</gene>
<protein>
    <submittedName>
        <fullName evidence="2">Peptidase</fullName>
    </submittedName>
</protein>
<dbReference type="EMBL" id="JADEWZ010000002">
    <property type="protein sequence ID" value="MBE9114565.1"/>
    <property type="molecule type" value="Genomic_DNA"/>
</dbReference>
<feature type="domain" description="Peptidase metallopeptidase" evidence="1">
    <location>
        <begin position="98"/>
        <end position="267"/>
    </location>
</feature>
<reference evidence="2" key="1">
    <citation type="submission" date="2020-10" db="EMBL/GenBank/DDBJ databases">
        <authorList>
            <person name="Castelo-Branco R."/>
            <person name="Eusebio N."/>
            <person name="Adriana R."/>
            <person name="Vieira A."/>
            <person name="Brugerolle De Fraissinette N."/>
            <person name="Rezende De Castro R."/>
            <person name="Schneider M.P."/>
            <person name="Vasconcelos V."/>
            <person name="Leao P.N."/>
        </authorList>
    </citation>
    <scope>NUCLEOTIDE SEQUENCE</scope>
    <source>
        <strain evidence="2">LEGE 07157</strain>
    </source>
</reference>
<dbReference type="Gene3D" id="3.40.390.10">
    <property type="entry name" value="Collagenase (Catalytic Domain)"/>
    <property type="match status" value="1"/>
</dbReference>
<accession>A0A8J7B7R2</accession>
<dbReference type="RefSeq" id="WP_194027659.1">
    <property type="nucleotide sequence ID" value="NZ_JADEWZ010000002.1"/>
</dbReference>
<organism evidence="2 3">
    <name type="scientific">Lusitaniella coriacea LEGE 07157</name>
    <dbReference type="NCBI Taxonomy" id="945747"/>
    <lineage>
        <taxon>Bacteria</taxon>
        <taxon>Bacillati</taxon>
        <taxon>Cyanobacteriota</taxon>
        <taxon>Cyanophyceae</taxon>
        <taxon>Spirulinales</taxon>
        <taxon>Lusitaniellaceae</taxon>
        <taxon>Lusitaniella</taxon>
    </lineage>
</organism>
<proteinExistence type="predicted"/>
<dbReference type="Proteomes" id="UP000654482">
    <property type="component" value="Unassembled WGS sequence"/>
</dbReference>